<dbReference type="EC" id="1.2.1.84" evidence="4"/>
<comment type="function">
    <text evidence="4">Catalyzes the reduction of fatty acyl-CoA to fatty alcohols.</text>
</comment>
<comment type="similarity">
    <text evidence="1 4">Belongs to the fatty acyl-CoA reductase family.</text>
</comment>
<organism evidence="7 8">
    <name type="scientific">Plutella xylostella</name>
    <name type="common">Diamondback moth</name>
    <name type="synonym">Plutella maculipennis</name>
    <dbReference type="NCBI Taxonomy" id="51655"/>
    <lineage>
        <taxon>Eukaryota</taxon>
        <taxon>Metazoa</taxon>
        <taxon>Ecdysozoa</taxon>
        <taxon>Arthropoda</taxon>
        <taxon>Hexapoda</taxon>
        <taxon>Insecta</taxon>
        <taxon>Pterygota</taxon>
        <taxon>Neoptera</taxon>
        <taxon>Endopterygota</taxon>
        <taxon>Lepidoptera</taxon>
        <taxon>Glossata</taxon>
        <taxon>Ditrysia</taxon>
        <taxon>Yponomeutoidea</taxon>
        <taxon>Plutellidae</taxon>
        <taxon>Plutella</taxon>
    </lineage>
</organism>
<dbReference type="CDD" id="cd05236">
    <property type="entry name" value="FAR-N_SDR_e"/>
    <property type="match status" value="1"/>
</dbReference>
<keyword evidence="8" id="KW-1185">Reference proteome</keyword>
<dbReference type="InterPro" id="IPR026055">
    <property type="entry name" value="FAR"/>
</dbReference>
<gene>
    <name evidence="7" type="ORF">JYU34_021668</name>
</gene>
<protein>
    <recommendedName>
        <fullName evidence="4">Fatty acyl-CoA reductase</fullName>
        <ecNumber evidence="4">1.2.1.84</ecNumber>
    </recommendedName>
</protein>
<feature type="domain" description="Thioester reductase (TE)" evidence="6">
    <location>
        <begin position="52"/>
        <end position="322"/>
    </location>
</feature>
<evidence type="ECO:0000256" key="1">
    <source>
        <dbReference type="ARBA" id="ARBA00005928"/>
    </source>
</evidence>
<keyword evidence="4" id="KW-0472">Membrane</keyword>
<feature type="domain" description="Fatty acyl-CoA reductase C-terminal" evidence="5">
    <location>
        <begin position="397"/>
        <end position="489"/>
    </location>
</feature>
<dbReference type="SUPFAM" id="SSF51735">
    <property type="entry name" value="NAD(P)-binding Rossmann-fold domains"/>
    <property type="match status" value="1"/>
</dbReference>
<accession>A0ABQ7PR69</accession>
<reference evidence="7 8" key="1">
    <citation type="submission" date="2021-06" db="EMBL/GenBank/DDBJ databases">
        <title>A haploid diamondback moth (Plutella xylostella L.) genome assembly resolves 31 chromosomes and identifies a diamide resistance mutation.</title>
        <authorList>
            <person name="Ward C.M."/>
            <person name="Perry K.D."/>
            <person name="Baker G."/>
            <person name="Powis K."/>
            <person name="Heckel D.G."/>
            <person name="Baxter S.W."/>
        </authorList>
    </citation>
    <scope>NUCLEOTIDE SEQUENCE [LARGE SCALE GENOMIC DNA]</scope>
    <source>
        <strain evidence="7 8">LV</strain>
        <tissue evidence="7">Single pupa</tissue>
    </source>
</reference>
<evidence type="ECO:0000256" key="2">
    <source>
        <dbReference type="ARBA" id="ARBA00022516"/>
    </source>
</evidence>
<proteinExistence type="inferred from homology"/>
<evidence type="ECO:0000259" key="6">
    <source>
        <dbReference type="Pfam" id="PF07993"/>
    </source>
</evidence>
<dbReference type="CDD" id="cd09071">
    <property type="entry name" value="FAR_C"/>
    <property type="match status" value="1"/>
</dbReference>
<keyword evidence="2 4" id="KW-0444">Lipid biosynthesis</keyword>
<name>A0ABQ7PR69_PLUXY</name>
<evidence type="ECO:0000256" key="3">
    <source>
        <dbReference type="ARBA" id="ARBA00023098"/>
    </source>
</evidence>
<evidence type="ECO:0000313" key="8">
    <source>
        <dbReference type="Proteomes" id="UP000823941"/>
    </source>
</evidence>
<keyword evidence="3 4" id="KW-0443">Lipid metabolism</keyword>
<keyword evidence="4" id="KW-0812">Transmembrane</keyword>
<dbReference type="PANTHER" id="PTHR11011">
    <property type="entry name" value="MALE STERILITY PROTEIN 2-RELATED"/>
    <property type="match status" value="1"/>
</dbReference>
<dbReference type="Pfam" id="PF07993">
    <property type="entry name" value="NAD_binding_4"/>
    <property type="match status" value="1"/>
</dbReference>
<sequence>MNSAVMKRHEKLPIMDPAEDVAVLSRLRAIRTAEERGDSRVQRALAGATVFITGGTGFLGKQLIEKLFRSCRDIKKIYLLSRDKKGKSMEERLKKTLEDPVFEEARKGNPYFEKRLVPVAGDVAELRLGLSDDDWNMLAEEVNFIYHIAATVKFDEPLKVAILTNARGTREAITLAKETKDLKTFVYVSTAFSNCYNEEAFEKFYPTPVSAQTIIDLVETFDEERLDAITPEILGGWPNTYSFSKAIAEDAVRTMATDIPTCVVRPGIVVPTACEPVPGWMDIGNVFGPSGILLGIGLGVTHTTLVNPDVRQDVVPVDYVNNLTIAATWDTVKRYERGHRDIKIYTLSNIRNFINYNSYVDVLDTEGRQLVTPKAMWYCGAIHAENKYTLFLFTLFMHYIPAFFVDIVLKLRGSKLRLMKIYKKAYRLNLILSYFMVREFRLHDDNTVDLFNRLSKTDRTIFHFDVADVDFRVFTKYWWLGLRKYILKDGLKGTAKAVQKQKWLKVANYVLVIMYAFTVYKLLVFTGSILWMCLRFIF</sequence>
<keyword evidence="4" id="KW-0560">Oxidoreductase</keyword>
<comment type="catalytic activity">
    <reaction evidence="4">
        <text>a long-chain fatty acyl-CoA + 2 NADPH + 2 H(+) = a long-chain primary fatty alcohol + 2 NADP(+) + CoA</text>
        <dbReference type="Rhea" id="RHEA:52716"/>
        <dbReference type="ChEBI" id="CHEBI:15378"/>
        <dbReference type="ChEBI" id="CHEBI:57287"/>
        <dbReference type="ChEBI" id="CHEBI:57783"/>
        <dbReference type="ChEBI" id="CHEBI:58349"/>
        <dbReference type="ChEBI" id="CHEBI:77396"/>
        <dbReference type="ChEBI" id="CHEBI:83139"/>
        <dbReference type="EC" id="1.2.1.84"/>
    </reaction>
</comment>
<dbReference type="InterPro" id="IPR013120">
    <property type="entry name" value="FAR_NAD-bd"/>
</dbReference>
<evidence type="ECO:0000313" key="7">
    <source>
        <dbReference type="EMBL" id="KAG7295472.1"/>
    </source>
</evidence>
<dbReference type="InterPro" id="IPR033640">
    <property type="entry name" value="FAR_C"/>
</dbReference>
<dbReference type="Pfam" id="PF03015">
    <property type="entry name" value="Sterile"/>
    <property type="match status" value="1"/>
</dbReference>
<evidence type="ECO:0000259" key="5">
    <source>
        <dbReference type="Pfam" id="PF03015"/>
    </source>
</evidence>
<dbReference type="Gene3D" id="3.40.50.720">
    <property type="entry name" value="NAD(P)-binding Rossmann-like Domain"/>
    <property type="match status" value="1"/>
</dbReference>
<dbReference type="Proteomes" id="UP000823941">
    <property type="component" value="Chromosome 30"/>
</dbReference>
<evidence type="ECO:0000256" key="4">
    <source>
        <dbReference type="RuleBase" id="RU363097"/>
    </source>
</evidence>
<comment type="caution">
    <text evidence="7">The sequence shown here is derived from an EMBL/GenBank/DDBJ whole genome shotgun (WGS) entry which is preliminary data.</text>
</comment>
<keyword evidence="4" id="KW-0521">NADP</keyword>
<feature type="transmembrane region" description="Helical" evidence="4">
    <location>
        <begin position="509"/>
        <end position="537"/>
    </location>
</feature>
<dbReference type="InterPro" id="IPR036291">
    <property type="entry name" value="NAD(P)-bd_dom_sf"/>
</dbReference>
<dbReference type="PANTHER" id="PTHR11011:SF60">
    <property type="entry name" value="FATTY ACYL-COA REDUCTASE-RELATED"/>
    <property type="match status" value="1"/>
</dbReference>
<dbReference type="EMBL" id="JAHIBW010000030">
    <property type="protein sequence ID" value="KAG7295472.1"/>
    <property type="molecule type" value="Genomic_DNA"/>
</dbReference>
<keyword evidence="4" id="KW-1133">Transmembrane helix</keyword>
<feature type="transmembrane region" description="Helical" evidence="4">
    <location>
        <begin position="388"/>
        <end position="409"/>
    </location>
</feature>